<name>A0A1M6EG71_9FLAO</name>
<keyword evidence="2" id="KW-1185">Reference proteome</keyword>
<sequence>MNATKPFYSHESDSKIMLKKDKLEVRGWTDDLEHVNEEVEYLLQLYDLVPYGLDLYQQLQMIRRENQLKLGALYRYEATIRNAAECDTTACDAYYLHNHEKNRNLYLDHIKGYRILKTKVFKKILLRTKRGTQ</sequence>
<dbReference type="OrthoDB" id="1442351at2"/>
<evidence type="ECO:0000313" key="2">
    <source>
        <dbReference type="Proteomes" id="UP000184543"/>
    </source>
</evidence>
<dbReference type="AlphaFoldDB" id="A0A1M6EG71"/>
<organism evidence="1 2">
    <name type="scientific">Pseudozobellia thermophila</name>
    <dbReference type="NCBI Taxonomy" id="192903"/>
    <lineage>
        <taxon>Bacteria</taxon>
        <taxon>Pseudomonadati</taxon>
        <taxon>Bacteroidota</taxon>
        <taxon>Flavobacteriia</taxon>
        <taxon>Flavobacteriales</taxon>
        <taxon>Flavobacteriaceae</taxon>
        <taxon>Pseudozobellia</taxon>
    </lineage>
</organism>
<gene>
    <name evidence="1" type="ORF">SAMN04488513_10251</name>
</gene>
<dbReference type="RefSeq" id="WP_072989996.1">
    <property type="nucleotide sequence ID" value="NZ_FQYU01000002.1"/>
</dbReference>
<dbReference type="Proteomes" id="UP000184543">
    <property type="component" value="Unassembled WGS sequence"/>
</dbReference>
<dbReference type="STRING" id="192903.SAMN04488513_10251"/>
<accession>A0A1M6EG71</accession>
<reference evidence="2" key="1">
    <citation type="submission" date="2016-11" db="EMBL/GenBank/DDBJ databases">
        <authorList>
            <person name="Varghese N."/>
            <person name="Submissions S."/>
        </authorList>
    </citation>
    <scope>NUCLEOTIDE SEQUENCE [LARGE SCALE GENOMIC DNA]</scope>
    <source>
        <strain evidence="2">DSM 19858</strain>
    </source>
</reference>
<dbReference type="EMBL" id="FQYU01000002">
    <property type="protein sequence ID" value="SHI84517.1"/>
    <property type="molecule type" value="Genomic_DNA"/>
</dbReference>
<protein>
    <submittedName>
        <fullName evidence="1">Uncharacterized protein</fullName>
    </submittedName>
</protein>
<evidence type="ECO:0000313" key="1">
    <source>
        <dbReference type="EMBL" id="SHI84517.1"/>
    </source>
</evidence>
<proteinExistence type="predicted"/>